<dbReference type="RefSeq" id="XP_035320051.1">
    <property type="nucleotide sequence ID" value="XM_035463787.1"/>
</dbReference>
<keyword evidence="4" id="KW-0539">Nucleus</keyword>
<feature type="region of interest" description="Disordered" evidence="5">
    <location>
        <begin position="118"/>
        <end position="145"/>
    </location>
</feature>
<dbReference type="Pfam" id="PF04082">
    <property type="entry name" value="Fungal_trans"/>
    <property type="match status" value="1"/>
</dbReference>
<dbReference type="SMART" id="SM00066">
    <property type="entry name" value="GAL4"/>
    <property type="match status" value="1"/>
</dbReference>
<keyword evidence="3" id="KW-0804">Transcription</keyword>
<dbReference type="GO" id="GO:0006351">
    <property type="term" value="P:DNA-templated transcription"/>
    <property type="evidence" value="ECO:0007669"/>
    <property type="project" value="InterPro"/>
</dbReference>
<proteinExistence type="predicted"/>
<evidence type="ECO:0000256" key="1">
    <source>
        <dbReference type="ARBA" id="ARBA00022723"/>
    </source>
</evidence>
<evidence type="ECO:0000256" key="5">
    <source>
        <dbReference type="SAM" id="MobiDB-lite"/>
    </source>
</evidence>
<dbReference type="GO" id="GO:0003677">
    <property type="term" value="F:DNA binding"/>
    <property type="evidence" value="ECO:0007669"/>
    <property type="project" value="InterPro"/>
</dbReference>
<feature type="region of interest" description="Disordered" evidence="5">
    <location>
        <begin position="1"/>
        <end position="30"/>
    </location>
</feature>
<keyword evidence="8" id="KW-1185">Reference proteome</keyword>
<dbReference type="CDD" id="cd12148">
    <property type="entry name" value="fungal_TF_MHR"/>
    <property type="match status" value="1"/>
</dbReference>
<organism evidence="7 8">
    <name type="scientific">Geosmithia morbida</name>
    <dbReference type="NCBI Taxonomy" id="1094350"/>
    <lineage>
        <taxon>Eukaryota</taxon>
        <taxon>Fungi</taxon>
        <taxon>Dikarya</taxon>
        <taxon>Ascomycota</taxon>
        <taxon>Pezizomycotina</taxon>
        <taxon>Sordariomycetes</taxon>
        <taxon>Hypocreomycetidae</taxon>
        <taxon>Hypocreales</taxon>
        <taxon>Bionectriaceae</taxon>
        <taxon>Geosmithia</taxon>
    </lineage>
</organism>
<comment type="caution">
    <text evidence="7">The sequence shown here is derived from an EMBL/GenBank/DDBJ whole genome shotgun (WGS) entry which is preliminary data.</text>
</comment>
<sequence>MQSDKSDKSQSQSQRLPVNPRRHKVAPEDRKRVATACNNCNGRRIKCSGDRPCRQCTTNSRECVYPSSSPKVAVARDELQDLRRRVNAFEKLLQDVIPDPEKRQELLASHNISMPLVASPLSQQPKASTLSLERGEASPTAEADLSTSLATESHLLGHVSGPARFQGESSDGALVDHLRAFLRSCLPADVASTLPSTMGYLQGSDIRPLPRPDGDPLWLPAPETMRYMLSIVSTFIQDGPAERALKSGGIYWWGVLHALPSLPSSKGDLEADIRSTRRLAFYQVVLAVACRITASGLTPDRSEPFFARAVPLLGNPLDASHSSIGAVSVLNLMAYYLLQSDRPEASSLYVSISARTALSLGAHRGHVDERGKRIFWTLYILDRELSCLLGRPPIIPEESIVLSLPMDVDSMPSSAGLRAHVELSRISDHITSNLYGVVPVRNMTEGSSFSREESVSLLEQWQSTLPASLQLSAEGVSGDPATCNLHMLVNHLTVLCYRPWLLASAKVSIASDGPSGLLSSSQKSSCISAALHNMRLARHAATLLEPRRLLRSALRFVFGSALCFILCKLIRDDDDYDGNQTAYEIEFAMGLFDREAQAGNTYGSSCATALRELQALVVNIQGGDDTMDTEQSIESYIDLESSWHGFSLADEGLMGLDGETALRNEVLSWMESGFEL</sequence>
<dbReference type="GO" id="GO:0000981">
    <property type="term" value="F:DNA-binding transcription factor activity, RNA polymerase II-specific"/>
    <property type="evidence" value="ECO:0007669"/>
    <property type="project" value="InterPro"/>
</dbReference>
<dbReference type="PANTHER" id="PTHR47424:SF6">
    <property type="entry name" value="PROLINE UTILIZATION TRANS-ACTIVATOR"/>
    <property type="match status" value="1"/>
</dbReference>
<dbReference type="InterPro" id="IPR051127">
    <property type="entry name" value="Fungal_SecMet_Regulators"/>
</dbReference>
<evidence type="ECO:0000256" key="2">
    <source>
        <dbReference type="ARBA" id="ARBA00023015"/>
    </source>
</evidence>
<feature type="domain" description="Zn(2)-C6 fungal-type" evidence="6">
    <location>
        <begin position="36"/>
        <end position="65"/>
    </location>
</feature>
<dbReference type="Proteomes" id="UP000749293">
    <property type="component" value="Unassembled WGS sequence"/>
</dbReference>
<evidence type="ECO:0000256" key="3">
    <source>
        <dbReference type="ARBA" id="ARBA00023163"/>
    </source>
</evidence>
<dbReference type="InterPro" id="IPR007219">
    <property type="entry name" value="XnlR_reg_dom"/>
</dbReference>
<dbReference type="PANTHER" id="PTHR47424">
    <property type="entry name" value="REGULATORY PROTEIN GAL4"/>
    <property type="match status" value="1"/>
</dbReference>
<evidence type="ECO:0000313" key="7">
    <source>
        <dbReference type="EMBL" id="KAF4121399.1"/>
    </source>
</evidence>
<dbReference type="PROSITE" id="PS50048">
    <property type="entry name" value="ZN2_CY6_FUNGAL_2"/>
    <property type="match status" value="1"/>
</dbReference>
<accession>A0A9P5D4E0</accession>
<dbReference type="AlphaFoldDB" id="A0A9P5D4E0"/>
<dbReference type="OrthoDB" id="3266505at2759"/>
<reference evidence="7" key="1">
    <citation type="submission" date="2020-03" db="EMBL/GenBank/DDBJ databases">
        <title>Site-based positive gene gene selection in Geosmithia morbida across the United States reveals a broad range of putative effectors and factors for local host and environmental adapation.</title>
        <authorList>
            <person name="Onufrak A."/>
            <person name="Murdoch R.W."/>
            <person name="Gazis R."/>
            <person name="Huff M."/>
            <person name="Staton M."/>
            <person name="Klingeman W."/>
            <person name="Hadziabdic D."/>
        </authorList>
    </citation>
    <scope>NUCLEOTIDE SEQUENCE</scope>
    <source>
        <strain evidence="7">1262</strain>
    </source>
</reference>
<evidence type="ECO:0000313" key="8">
    <source>
        <dbReference type="Proteomes" id="UP000749293"/>
    </source>
</evidence>
<dbReference type="InterPro" id="IPR036864">
    <property type="entry name" value="Zn2-C6_fun-type_DNA-bd_sf"/>
</dbReference>
<dbReference type="SMART" id="SM00906">
    <property type="entry name" value="Fungal_trans"/>
    <property type="match status" value="1"/>
</dbReference>
<dbReference type="GeneID" id="55968036"/>
<evidence type="ECO:0000259" key="6">
    <source>
        <dbReference type="PROSITE" id="PS50048"/>
    </source>
</evidence>
<feature type="compositionally biased region" description="Polar residues" evidence="5">
    <location>
        <begin position="120"/>
        <end position="131"/>
    </location>
</feature>
<dbReference type="Gene3D" id="4.10.240.10">
    <property type="entry name" value="Zn(2)-C6 fungal-type DNA-binding domain"/>
    <property type="match status" value="1"/>
</dbReference>
<gene>
    <name evidence="7" type="ORF">GMORB2_1806</name>
</gene>
<name>A0A9P5D4E0_9HYPO</name>
<dbReference type="InterPro" id="IPR001138">
    <property type="entry name" value="Zn2Cys6_DnaBD"/>
</dbReference>
<dbReference type="Pfam" id="PF00172">
    <property type="entry name" value="Zn_clus"/>
    <property type="match status" value="1"/>
</dbReference>
<dbReference type="SUPFAM" id="SSF57701">
    <property type="entry name" value="Zn2/Cys6 DNA-binding domain"/>
    <property type="match status" value="1"/>
</dbReference>
<dbReference type="GO" id="GO:0008270">
    <property type="term" value="F:zinc ion binding"/>
    <property type="evidence" value="ECO:0007669"/>
    <property type="project" value="InterPro"/>
</dbReference>
<dbReference type="CDD" id="cd00067">
    <property type="entry name" value="GAL4"/>
    <property type="match status" value="1"/>
</dbReference>
<protein>
    <submittedName>
        <fullName evidence="7">Fungal Zn(2)-Cys(6) binuclear cluster domain</fullName>
    </submittedName>
</protein>
<dbReference type="EMBL" id="JAANYQ010000012">
    <property type="protein sequence ID" value="KAF4121399.1"/>
    <property type="molecule type" value="Genomic_DNA"/>
</dbReference>
<keyword evidence="1" id="KW-0479">Metal-binding</keyword>
<keyword evidence="2" id="KW-0805">Transcription regulation</keyword>
<evidence type="ECO:0000256" key="4">
    <source>
        <dbReference type="ARBA" id="ARBA00023242"/>
    </source>
</evidence>